<dbReference type="Proteomes" id="UP000198460">
    <property type="component" value="Unassembled WGS sequence"/>
</dbReference>
<name>A0A238H7A5_9BURK</name>
<protein>
    <submittedName>
        <fullName evidence="1">RTX toxins determinant A and related Ca2+-binding proteins</fullName>
    </submittedName>
</protein>
<evidence type="ECO:0000313" key="1">
    <source>
        <dbReference type="EMBL" id="SMG01226.1"/>
    </source>
</evidence>
<organism evidence="1 2">
    <name type="scientific">Burkholderia singularis</name>
    <dbReference type="NCBI Taxonomy" id="1503053"/>
    <lineage>
        <taxon>Bacteria</taxon>
        <taxon>Pseudomonadati</taxon>
        <taxon>Pseudomonadota</taxon>
        <taxon>Betaproteobacteria</taxon>
        <taxon>Burkholderiales</taxon>
        <taxon>Burkholderiaceae</taxon>
        <taxon>Burkholderia</taxon>
        <taxon>pseudomallei group</taxon>
    </lineage>
</organism>
<dbReference type="AlphaFoldDB" id="A0A238H7A5"/>
<reference evidence="1 2" key="1">
    <citation type="submission" date="2017-04" db="EMBL/GenBank/DDBJ databases">
        <authorList>
            <person name="Afonso C.L."/>
            <person name="Miller P.J."/>
            <person name="Scott M.A."/>
            <person name="Spackman E."/>
            <person name="Goraichik I."/>
            <person name="Dimitrov K.M."/>
            <person name="Suarez D.L."/>
            <person name="Swayne D.E."/>
        </authorList>
    </citation>
    <scope>NUCLEOTIDE SEQUENCE [LARGE SCALE GENOMIC DNA]</scope>
    <source>
        <strain evidence="1">LMG 28154</strain>
    </source>
</reference>
<dbReference type="RefSeq" id="WP_173678695.1">
    <property type="nucleotide sequence ID" value="NZ_FXAN01000070.1"/>
</dbReference>
<sequence>MATETGVGGASGAAAATNGATAAAQNNWLASEQIVQAKKELAACTTLACMAQTTGKWAAVSSVQDGATAVGIGKGLVQAGWSDVRGLAQFLSDPVTGLKGMYELINSKDMRDQLGLSQIRHDETPFFVRYVTRVGAAFFHLSWTTAPMKSA</sequence>
<dbReference type="EMBL" id="FXAN01000070">
    <property type="protein sequence ID" value="SMG01226.1"/>
    <property type="molecule type" value="Genomic_DNA"/>
</dbReference>
<gene>
    <name evidence="1" type="ORF">BSIN_5366</name>
</gene>
<proteinExistence type="predicted"/>
<accession>A0A238H7A5</accession>
<evidence type="ECO:0000313" key="2">
    <source>
        <dbReference type="Proteomes" id="UP000198460"/>
    </source>
</evidence>